<evidence type="ECO:0000313" key="3">
    <source>
        <dbReference type="EMBL" id="MCQ6959433.1"/>
    </source>
</evidence>
<feature type="chain" id="PRO_5046663132" description="Entericidin" evidence="2">
    <location>
        <begin position="23"/>
        <end position="75"/>
    </location>
</feature>
<comment type="caution">
    <text evidence="3">The sequence shown here is derived from an EMBL/GenBank/DDBJ whole genome shotgun (WGS) entry which is preliminary data.</text>
</comment>
<evidence type="ECO:0000256" key="2">
    <source>
        <dbReference type="SAM" id="SignalP"/>
    </source>
</evidence>
<dbReference type="PROSITE" id="PS51257">
    <property type="entry name" value="PROKAR_LIPOPROTEIN"/>
    <property type="match status" value="1"/>
</dbReference>
<feature type="compositionally biased region" description="Polar residues" evidence="1">
    <location>
        <begin position="38"/>
        <end position="56"/>
    </location>
</feature>
<proteinExistence type="predicted"/>
<evidence type="ECO:0008006" key="5">
    <source>
        <dbReference type="Google" id="ProtNLM"/>
    </source>
</evidence>
<reference evidence="3 4" key="1">
    <citation type="submission" date="2022-07" db="EMBL/GenBank/DDBJ databases">
        <title>Mucilaginibacter sp. JC4.</title>
        <authorList>
            <person name="Le V."/>
            <person name="Ko S.-R."/>
            <person name="Ahn C.-Y."/>
            <person name="Oh H.-M."/>
        </authorList>
    </citation>
    <scope>NUCLEOTIDE SEQUENCE [LARGE SCALE GENOMIC DNA]</scope>
    <source>
        <strain evidence="3 4">JC4</strain>
    </source>
</reference>
<keyword evidence="2" id="KW-0732">Signal</keyword>
<evidence type="ECO:0000313" key="4">
    <source>
        <dbReference type="Proteomes" id="UP001204376"/>
    </source>
</evidence>
<protein>
    <recommendedName>
        <fullName evidence="5">Entericidin</fullName>
    </recommendedName>
</protein>
<name>A0ABT1T4A1_9SPHI</name>
<organism evidence="3 4">
    <name type="scientific">Mucilaginibacter aquariorum</name>
    <dbReference type="NCBI Taxonomy" id="2967225"/>
    <lineage>
        <taxon>Bacteria</taxon>
        <taxon>Pseudomonadati</taxon>
        <taxon>Bacteroidota</taxon>
        <taxon>Sphingobacteriia</taxon>
        <taxon>Sphingobacteriales</taxon>
        <taxon>Sphingobacteriaceae</taxon>
        <taxon>Mucilaginibacter</taxon>
    </lineage>
</organism>
<accession>A0ABT1T4A1</accession>
<keyword evidence="4" id="KW-1185">Reference proteome</keyword>
<dbReference type="RefSeq" id="WP_256539626.1">
    <property type="nucleotide sequence ID" value="NZ_JANHOH010000003.1"/>
</dbReference>
<sequence>MKNLFKTCFLALTAAVAITACKGNNSTHVPDSTRIDSSKNSSVADSTIGKNGSPNAIDTGIDKSGSGGTDTVKKD</sequence>
<feature type="region of interest" description="Disordered" evidence="1">
    <location>
        <begin position="24"/>
        <end position="75"/>
    </location>
</feature>
<dbReference type="Proteomes" id="UP001204376">
    <property type="component" value="Unassembled WGS sequence"/>
</dbReference>
<gene>
    <name evidence="3" type="ORF">NPE20_15760</name>
</gene>
<dbReference type="EMBL" id="JANHOH010000003">
    <property type="protein sequence ID" value="MCQ6959433.1"/>
    <property type="molecule type" value="Genomic_DNA"/>
</dbReference>
<feature type="signal peptide" evidence="2">
    <location>
        <begin position="1"/>
        <end position="22"/>
    </location>
</feature>
<evidence type="ECO:0000256" key="1">
    <source>
        <dbReference type="SAM" id="MobiDB-lite"/>
    </source>
</evidence>